<feature type="DNA-binding region" description="H-T-H motif" evidence="5">
    <location>
        <begin position="37"/>
        <end position="56"/>
    </location>
</feature>
<dbReference type="Gene3D" id="1.10.357.10">
    <property type="entry name" value="Tetracycline Repressor, domain 2"/>
    <property type="match status" value="1"/>
</dbReference>
<dbReference type="InterPro" id="IPR003012">
    <property type="entry name" value="Tet_transcr_reg_TetR"/>
</dbReference>
<evidence type="ECO:0000256" key="5">
    <source>
        <dbReference type="PROSITE-ProRule" id="PRU00335"/>
    </source>
</evidence>
<evidence type="ECO:0000259" key="6">
    <source>
        <dbReference type="PROSITE" id="PS50977"/>
    </source>
</evidence>
<feature type="domain" description="HTH tetR-type" evidence="6">
    <location>
        <begin position="14"/>
        <end position="74"/>
    </location>
</feature>
<protein>
    <submittedName>
        <fullName evidence="7">TetR family transcriptional regulator</fullName>
    </submittedName>
</protein>
<dbReference type="Proteomes" id="UP000474967">
    <property type="component" value="Unassembled WGS sequence"/>
</dbReference>
<dbReference type="InterPro" id="IPR050109">
    <property type="entry name" value="HTH-type_TetR-like_transc_reg"/>
</dbReference>
<reference evidence="7 8" key="1">
    <citation type="journal article" date="2014" name="J. Microbiol.">
        <title>Diaminobutyricibacter tongyongensis gen. nov., sp. nov. and Homoserinibacter gongjuensis gen. nov., sp. nov. belong to the family Microbacteriaceae.</title>
        <authorList>
            <person name="Kim S.J."/>
            <person name="Ahn J.H."/>
            <person name="Weon H.Y."/>
            <person name="Hamada M."/>
            <person name="Suzuki K."/>
            <person name="Kwon S.W."/>
        </authorList>
    </citation>
    <scope>NUCLEOTIDE SEQUENCE [LARGE SCALE GENOMIC DNA]</scope>
    <source>
        <strain evidence="7 8">NBRC 108724</strain>
    </source>
</reference>
<dbReference type="InterPro" id="IPR001647">
    <property type="entry name" value="HTH_TetR"/>
</dbReference>
<evidence type="ECO:0000313" key="7">
    <source>
        <dbReference type="EMBL" id="NEN07748.1"/>
    </source>
</evidence>
<evidence type="ECO:0000256" key="4">
    <source>
        <dbReference type="ARBA" id="ARBA00023163"/>
    </source>
</evidence>
<gene>
    <name evidence="7" type="ORF">G3T36_17975</name>
</gene>
<dbReference type="Gene3D" id="1.10.10.60">
    <property type="entry name" value="Homeodomain-like"/>
    <property type="match status" value="1"/>
</dbReference>
<evidence type="ECO:0000256" key="2">
    <source>
        <dbReference type="ARBA" id="ARBA00023015"/>
    </source>
</evidence>
<dbReference type="GO" id="GO:0045892">
    <property type="term" value="P:negative regulation of DNA-templated transcription"/>
    <property type="evidence" value="ECO:0007669"/>
    <property type="project" value="InterPro"/>
</dbReference>
<dbReference type="AlphaFoldDB" id="A0A6L9Y3A4"/>
<dbReference type="EMBL" id="JAAGWY010000005">
    <property type="protein sequence ID" value="NEN07748.1"/>
    <property type="molecule type" value="Genomic_DNA"/>
</dbReference>
<dbReference type="GO" id="GO:0000976">
    <property type="term" value="F:transcription cis-regulatory region binding"/>
    <property type="evidence" value="ECO:0007669"/>
    <property type="project" value="TreeGrafter"/>
</dbReference>
<dbReference type="GO" id="GO:0003700">
    <property type="term" value="F:DNA-binding transcription factor activity"/>
    <property type="evidence" value="ECO:0007669"/>
    <property type="project" value="TreeGrafter"/>
</dbReference>
<evidence type="ECO:0000313" key="8">
    <source>
        <dbReference type="Proteomes" id="UP000474967"/>
    </source>
</evidence>
<dbReference type="SUPFAM" id="SSF48498">
    <property type="entry name" value="Tetracyclin repressor-like, C-terminal domain"/>
    <property type="match status" value="1"/>
</dbReference>
<dbReference type="Pfam" id="PF00440">
    <property type="entry name" value="TetR_N"/>
    <property type="match status" value="1"/>
</dbReference>
<organism evidence="7 8">
    <name type="scientific">Leifsonia tongyongensis</name>
    <dbReference type="NCBI Taxonomy" id="1268043"/>
    <lineage>
        <taxon>Bacteria</taxon>
        <taxon>Bacillati</taxon>
        <taxon>Actinomycetota</taxon>
        <taxon>Actinomycetes</taxon>
        <taxon>Micrococcales</taxon>
        <taxon>Microbacteriaceae</taxon>
        <taxon>Leifsonia</taxon>
    </lineage>
</organism>
<name>A0A6L9Y3A4_9MICO</name>
<dbReference type="GO" id="GO:0046677">
    <property type="term" value="P:response to antibiotic"/>
    <property type="evidence" value="ECO:0007669"/>
    <property type="project" value="InterPro"/>
</dbReference>
<dbReference type="Pfam" id="PF02909">
    <property type="entry name" value="TetR_C_1"/>
    <property type="match status" value="1"/>
</dbReference>
<accession>A0A6L9Y3A4</accession>
<comment type="caution">
    <text evidence="7">The sequence shown here is derived from an EMBL/GenBank/DDBJ whole genome shotgun (WGS) entry which is preliminary data.</text>
</comment>
<dbReference type="InterPro" id="IPR036271">
    <property type="entry name" value="Tet_transcr_reg_TetR-rel_C_sf"/>
</dbReference>
<dbReference type="InterPro" id="IPR004111">
    <property type="entry name" value="Repressor_TetR_C"/>
</dbReference>
<sequence>MTSTAERSSGRRTPLTRERVLRTAIELADASGIDAFTMRRLAERLDVEVMSLYYHLPNKEAIFDGVVESVFAEIDQRVGGFEVPETDAGWKTSLRERILGAREVMLEHPWVPGILEGRTQLGLLRARYVDSVIGTLRSGGLSYDLIHHAMHALGSRMFGFSQELVSDDDDGDGDIPEQLAETLPHLVGMLAVVRHDDPSSTLGWCDDQFEFEFGLDLILDGLERLARSDGESFPRTAS</sequence>
<keyword evidence="2" id="KW-0805">Transcription regulation</keyword>
<dbReference type="PANTHER" id="PTHR30055">
    <property type="entry name" value="HTH-TYPE TRANSCRIPTIONAL REGULATOR RUTR"/>
    <property type="match status" value="1"/>
</dbReference>
<dbReference type="RefSeq" id="WP_163291239.1">
    <property type="nucleotide sequence ID" value="NZ_JAAGWY010000005.1"/>
</dbReference>
<proteinExistence type="predicted"/>
<evidence type="ECO:0000256" key="3">
    <source>
        <dbReference type="ARBA" id="ARBA00023125"/>
    </source>
</evidence>
<keyword evidence="1" id="KW-0678">Repressor</keyword>
<dbReference type="PRINTS" id="PR00400">
    <property type="entry name" value="TETREPRESSOR"/>
</dbReference>
<dbReference type="PANTHER" id="PTHR30055:SF151">
    <property type="entry name" value="TRANSCRIPTIONAL REGULATORY PROTEIN"/>
    <property type="match status" value="1"/>
</dbReference>
<evidence type="ECO:0000256" key="1">
    <source>
        <dbReference type="ARBA" id="ARBA00022491"/>
    </source>
</evidence>
<keyword evidence="3 5" id="KW-0238">DNA-binding</keyword>
<dbReference type="InterPro" id="IPR009057">
    <property type="entry name" value="Homeodomain-like_sf"/>
</dbReference>
<keyword evidence="8" id="KW-1185">Reference proteome</keyword>
<dbReference type="SUPFAM" id="SSF46689">
    <property type="entry name" value="Homeodomain-like"/>
    <property type="match status" value="1"/>
</dbReference>
<dbReference type="PROSITE" id="PS50977">
    <property type="entry name" value="HTH_TETR_2"/>
    <property type="match status" value="1"/>
</dbReference>
<keyword evidence="4" id="KW-0804">Transcription</keyword>